<comment type="caution">
    <text evidence="5">The sequence shown here is derived from an EMBL/GenBank/DDBJ whole genome shotgun (WGS) entry which is preliminary data.</text>
</comment>
<evidence type="ECO:0000313" key="5">
    <source>
        <dbReference type="EMBL" id="GAA4753266.1"/>
    </source>
</evidence>
<gene>
    <name evidence="5" type="primary">raiA</name>
    <name evidence="2" type="synonym">hpf</name>
    <name evidence="5" type="ORF">GCM10023217_25720</name>
</gene>
<keyword evidence="2" id="KW-0963">Cytoplasm</keyword>
<dbReference type="Proteomes" id="UP001500822">
    <property type="component" value="Unassembled WGS sequence"/>
</dbReference>
<evidence type="ECO:0000313" key="6">
    <source>
        <dbReference type="Proteomes" id="UP001500822"/>
    </source>
</evidence>
<reference evidence="6" key="1">
    <citation type="journal article" date="2019" name="Int. J. Syst. Evol. Microbiol.">
        <title>The Global Catalogue of Microorganisms (GCM) 10K type strain sequencing project: providing services to taxonomists for standard genome sequencing and annotation.</title>
        <authorList>
            <consortium name="The Broad Institute Genomics Platform"/>
            <consortium name="The Broad Institute Genome Sequencing Center for Infectious Disease"/>
            <person name="Wu L."/>
            <person name="Ma J."/>
        </authorList>
    </citation>
    <scope>NUCLEOTIDE SEQUENCE [LARGE SCALE GENOMIC DNA]</scope>
    <source>
        <strain evidence="6">JCM 18077</strain>
    </source>
</reference>
<dbReference type="SUPFAM" id="SSF69754">
    <property type="entry name" value="Ribosome binding protein Y (YfiA homologue)"/>
    <property type="match status" value="1"/>
</dbReference>
<dbReference type="InterPro" id="IPR032528">
    <property type="entry name" value="Ribosom_S30AE_C"/>
</dbReference>
<dbReference type="HAMAP" id="MF_00839">
    <property type="entry name" value="HPF"/>
    <property type="match status" value="1"/>
</dbReference>
<dbReference type="InterPro" id="IPR038416">
    <property type="entry name" value="Ribosom_S30AE_C_sf"/>
</dbReference>
<comment type="subunit">
    <text evidence="2">Interacts with 100S ribosomes.</text>
</comment>
<dbReference type="InterPro" id="IPR050574">
    <property type="entry name" value="HPF/YfiA_ribosome-assoc"/>
</dbReference>
<dbReference type="NCBIfam" id="TIGR00741">
    <property type="entry name" value="yfiA"/>
    <property type="match status" value="1"/>
</dbReference>
<feature type="domain" description="Sigma 54 modulation/S30EA ribosomal protein C-terminal" evidence="4">
    <location>
        <begin position="186"/>
        <end position="240"/>
    </location>
</feature>
<evidence type="ECO:0000259" key="4">
    <source>
        <dbReference type="Pfam" id="PF16321"/>
    </source>
</evidence>
<feature type="region of interest" description="Disordered" evidence="3">
    <location>
        <begin position="1"/>
        <end position="23"/>
    </location>
</feature>
<dbReference type="Gene3D" id="3.30.505.50">
    <property type="entry name" value="Sigma 54 modulation/S30EA ribosomal protein, C-terminal domain"/>
    <property type="match status" value="1"/>
</dbReference>
<keyword evidence="1 2" id="KW-0810">Translation regulation</keyword>
<evidence type="ECO:0000256" key="3">
    <source>
        <dbReference type="SAM" id="MobiDB-lite"/>
    </source>
</evidence>
<comment type="function">
    <text evidence="2">Required for dimerization of active 70S ribosomes into 100S ribosomes in stationary phase; 100S ribosomes are translationally inactive and sometimes present during exponential growth.</text>
</comment>
<dbReference type="CDD" id="cd00552">
    <property type="entry name" value="RaiA"/>
    <property type="match status" value="1"/>
</dbReference>
<dbReference type="InterPro" id="IPR003489">
    <property type="entry name" value="RHF/RaiA"/>
</dbReference>
<dbReference type="PANTHER" id="PTHR33231:SF1">
    <property type="entry name" value="30S RIBOSOMAL PROTEIN"/>
    <property type="match status" value="1"/>
</dbReference>
<protein>
    <recommendedName>
        <fullName evidence="2">Ribosome hibernation promoting factor</fullName>
        <shortName evidence="2">HPF</shortName>
    </recommendedName>
</protein>
<dbReference type="InterPro" id="IPR034694">
    <property type="entry name" value="HPF_long/plastid"/>
</dbReference>
<proteinExistence type="inferred from homology"/>
<dbReference type="Pfam" id="PF02482">
    <property type="entry name" value="Ribosomal_S30AE"/>
    <property type="match status" value="1"/>
</dbReference>
<dbReference type="Pfam" id="PF16321">
    <property type="entry name" value="Ribosom_S30AE_C"/>
    <property type="match status" value="1"/>
</dbReference>
<accession>A0ABP8ZE46</accession>
<dbReference type="EMBL" id="BAABIE010000012">
    <property type="protein sequence ID" value="GAA4753266.1"/>
    <property type="molecule type" value="Genomic_DNA"/>
</dbReference>
<dbReference type="Gene3D" id="3.30.160.100">
    <property type="entry name" value="Ribosome hibernation promotion factor-like"/>
    <property type="match status" value="1"/>
</dbReference>
<comment type="similarity">
    <text evidence="2">Belongs to the HPF/YfiA ribosome-associated protein family. Long HPF subfamily.</text>
</comment>
<evidence type="ECO:0000256" key="2">
    <source>
        <dbReference type="HAMAP-Rule" id="MF_00839"/>
    </source>
</evidence>
<comment type="subcellular location">
    <subcellularLocation>
        <location evidence="2">Cytoplasm</location>
    </subcellularLocation>
</comment>
<evidence type="ECO:0000256" key="1">
    <source>
        <dbReference type="ARBA" id="ARBA00022845"/>
    </source>
</evidence>
<sequence>MSVVHRKGQREPKGPAPTAAEVDQAFERPAFVPTVAEPAEPDAEVVISGRNVVVPGHFRVYVGDKLARLEKFDPSLTRFEVVLYHEPNRRQQKQAQVVEVTARGDGPVVRAQASGENFYAATEQVIDKLQKRLRRARNRNRIRKTGPGRPMSLSEAVAPGALVDDPNPETLEEAEDRWDDGTAYEPGQVVRIKDHDAAPMTVDDALYEMELVGHDFFLFHDKESDKPSVVYRRHAFDYGLIRLN</sequence>
<name>A0ABP8ZE46_9ACTN</name>
<dbReference type="RefSeq" id="WP_345313809.1">
    <property type="nucleotide sequence ID" value="NZ_BAABIE010000012.1"/>
</dbReference>
<dbReference type="InterPro" id="IPR036567">
    <property type="entry name" value="RHF-like"/>
</dbReference>
<organism evidence="5 6">
    <name type="scientific">Gordonia alkaliphila</name>
    <dbReference type="NCBI Taxonomy" id="1053547"/>
    <lineage>
        <taxon>Bacteria</taxon>
        <taxon>Bacillati</taxon>
        <taxon>Actinomycetota</taxon>
        <taxon>Actinomycetes</taxon>
        <taxon>Mycobacteriales</taxon>
        <taxon>Gordoniaceae</taxon>
        <taxon>Gordonia</taxon>
    </lineage>
</organism>
<keyword evidence="6" id="KW-1185">Reference proteome</keyword>
<dbReference type="PANTHER" id="PTHR33231">
    <property type="entry name" value="30S RIBOSOMAL PROTEIN"/>
    <property type="match status" value="1"/>
</dbReference>